<accession>A0ABX7ATX1</accession>
<reference evidence="1 2" key="1">
    <citation type="submission" date="2020-01" db="EMBL/GenBank/DDBJ databases">
        <authorList>
            <person name="Liu G."/>
            <person name="Liu B."/>
        </authorList>
    </citation>
    <scope>NUCLEOTIDE SEQUENCE [LARGE SCALE GENOMIC DNA]</scope>
    <source>
        <strain evidence="1 2">FJAT-51161</strain>
    </source>
</reference>
<sequence>MRRNKRRCNTLSNNREVEAWRFGLLSIVALREVPFLSLLIYETDESGISNLIGEISKPYDDVIDLLDDLYTYEINELQTDSQELYRDLMSAQFPVIYRREVEGTREQITRNEEMLVELFELDKQDEQPMPVIPTWRLWCIDKLEKIIQILKTKGIKSDDN</sequence>
<keyword evidence="2" id="KW-1185">Reference proteome</keyword>
<proteinExistence type="predicted"/>
<protein>
    <submittedName>
        <fullName evidence="1">Uncharacterized protein</fullName>
    </submittedName>
</protein>
<dbReference type="Proteomes" id="UP000596049">
    <property type="component" value="Chromosome"/>
</dbReference>
<dbReference type="EMBL" id="CP067341">
    <property type="protein sequence ID" value="QQP11659.1"/>
    <property type="molecule type" value="Genomic_DNA"/>
</dbReference>
<organism evidence="1 2">
    <name type="scientific">Lysinibacillus agricola</name>
    <dbReference type="NCBI Taxonomy" id="2590012"/>
    <lineage>
        <taxon>Bacteria</taxon>
        <taxon>Bacillati</taxon>
        <taxon>Bacillota</taxon>
        <taxon>Bacilli</taxon>
        <taxon>Bacillales</taxon>
        <taxon>Bacillaceae</taxon>
        <taxon>Lysinibacillus</taxon>
    </lineage>
</organism>
<name>A0ABX7ATX1_9BACI</name>
<evidence type="ECO:0000313" key="1">
    <source>
        <dbReference type="EMBL" id="QQP11659.1"/>
    </source>
</evidence>
<gene>
    <name evidence="1" type="ORF">FJQ98_21110</name>
</gene>
<evidence type="ECO:0000313" key="2">
    <source>
        <dbReference type="Proteomes" id="UP000596049"/>
    </source>
</evidence>
<dbReference type="RefSeq" id="WP_053592701.1">
    <property type="nucleotide sequence ID" value="NZ_CP067341.1"/>
</dbReference>